<dbReference type="PROSITE" id="PS50931">
    <property type="entry name" value="HTH_LYSR"/>
    <property type="match status" value="1"/>
</dbReference>
<comment type="caution">
    <text evidence="6">The sequence shown here is derived from an EMBL/GenBank/DDBJ whole genome shotgun (WGS) entry which is preliminary data.</text>
</comment>
<dbReference type="PANTHER" id="PTHR30126">
    <property type="entry name" value="HTH-TYPE TRANSCRIPTIONAL REGULATOR"/>
    <property type="match status" value="1"/>
</dbReference>
<accession>A0ABW1YJ84</accession>
<evidence type="ECO:0000256" key="1">
    <source>
        <dbReference type="ARBA" id="ARBA00009437"/>
    </source>
</evidence>
<dbReference type="Proteomes" id="UP001596425">
    <property type="component" value="Unassembled WGS sequence"/>
</dbReference>
<dbReference type="InterPro" id="IPR036388">
    <property type="entry name" value="WH-like_DNA-bd_sf"/>
</dbReference>
<feature type="domain" description="HTH lysR-type" evidence="5">
    <location>
        <begin position="2"/>
        <end position="59"/>
    </location>
</feature>
<dbReference type="SUPFAM" id="SSF46785">
    <property type="entry name" value="Winged helix' DNA-binding domain"/>
    <property type="match status" value="1"/>
</dbReference>
<dbReference type="InterPro" id="IPR005119">
    <property type="entry name" value="LysR_subst-bd"/>
</dbReference>
<keyword evidence="4" id="KW-0804">Transcription</keyword>
<dbReference type="PANTHER" id="PTHR30126:SF98">
    <property type="entry name" value="HTH-TYPE TRANSCRIPTIONAL ACTIVATOR BAUR"/>
    <property type="match status" value="1"/>
</dbReference>
<dbReference type="PRINTS" id="PR00039">
    <property type="entry name" value="HTHLYSR"/>
</dbReference>
<name>A0ABW1YJ84_9GAMM</name>
<evidence type="ECO:0000256" key="3">
    <source>
        <dbReference type="ARBA" id="ARBA00023125"/>
    </source>
</evidence>
<keyword evidence="7" id="KW-1185">Reference proteome</keyword>
<evidence type="ECO:0000313" key="7">
    <source>
        <dbReference type="Proteomes" id="UP001596425"/>
    </source>
</evidence>
<comment type="similarity">
    <text evidence="1">Belongs to the LysR transcriptional regulatory family.</text>
</comment>
<proteinExistence type="inferred from homology"/>
<dbReference type="EMBL" id="JBHSVR010000001">
    <property type="protein sequence ID" value="MFC6631948.1"/>
    <property type="molecule type" value="Genomic_DNA"/>
</dbReference>
<dbReference type="Pfam" id="PF00126">
    <property type="entry name" value="HTH_1"/>
    <property type="match status" value="1"/>
</dbReference>
<organism evidence="6 7">
    <name type="scientific">Microbulbifer taiwanensis</name>
    <dbReference type="NCBI Taxonomy" id="986746"/>
    <lineage>
        <taxon>Bacteria</taxon>
        <taxon>Pseudomonadati</taxon>
        <taxon>Pseudomonadota</taxon>
        <taxon>Gammaproteobacteria</taxon>
        <taxon>Cellvibrionales</taxon>
        <taxon>Microbulbiferaceae</taxon>
        <taxon>Microbulbifer</taxon>
    </lineage>
</organism>
<keyword evidence="2" id="KW-0805">Transcription regulation</keyword>
<dbReference type="Pfam" id="PF03466">
    <property type="entry name" value="LysR_substrate"/>
    <property type="match status" value="1"/>
</dbReference>
<evidence type="ECO:0000259" key="5">
    <source>
        <dbReference type="PROSITE" id="PS50931"/>
    </source>
</evidence>
<dbReference type="InterPro" id="IPR000847">
    <property type="entry name" value="LysR_HTH_N"/>
</dbReference>
<evidence type="ECO:0000313" key="6">
    <source>
        <dbReference type="EMBL" id="MFC6631948.1"/>
    </source>
</evidence>
<dbReference type="InterPro" id="IPR036390">
    <property type="entry name" value="WH_DNA-bd_sf"/>
</dbReference>
<protein>
    <submittedName>
        <fullName evidence="6">LysR family transcriptional regulator</fullName>
    </submittedName>
</protein>
<dbReference type="Gene3D" id="3.40.190.290">
    <property type="match status" value="1"/>
</dbReference>
<sequence>MLTLKQLRHLRAIVQHGTILRAAEVLHLTHPALTRSLNNLEETLGVQLFERSKAGMRPTPFCLQLARRCDQVLLDIDDIQREAELYRNVQTGTLNIGVGRAMKDLITRNTLPEFVESHPRVVVGVSEGTPEELVYRLKRRELDLLVAGSGSYRDIDGIRYQHLQDIPLSVIVNPAHPLRARADIRFDDLVPYPLIASTLVSAANPLYRAVLSAGDPNRQLPSLVCSDYSTLKDILLRTQSWLIAPEFYYSAEILGGELCTLDISHPALLSQLSVMDLGERSRSPAAAAFIALCEKNI</sequence>
<dbReference type="RefSeq" id="WP_193194866.1">
    <property type="nucleotide sequence ID" value="NZ_JACZFR010000068.1"/>
</dbReference>
<evidence type="ECO:0000256" key="4">
    <source>
        <dbReference type="ARBA" id="ARBA00023163"/>
    </source>
</evidence>
<reference evidence="7" key="1">
    <citation type="journal article" date="2019" name="Int. J. Syst. Evol. Microbiol.">
        <title>The Global Catalogue of Microorganisms (GCM) 10K type strain sequencing project: providing services to taxonomists for standard genome sequencing and annotation.</title>
        <authorList>
            <consortium name="The Broad Institute Genomics Platform"/>
            <consortium name="The Broad Institute Genome Sequencing Center for Infectious Disease"/>
            <person name="Wu L."/>
            <person name="Ma J."/>
        </authorList>
    </citation>
    <scope>NUCLEOTIDE SEQUENCE [LARGE SCALE GENOMIC DNA]</scope>
    <source>
        <strain evidence="7">CGMCC 1.13718</strain>
    </source>
</reference>
<dbReference type="Gene3D" id="1.10.10.10">
    <property type="entry name" value="Winged helix-like DNA-binding domain superfamily/Winged helix DNA-binding domain"/>
    <property type="match status" value="1"/>
</dbReference>
<dbReference type="SUPFAM" id="SSF53850">
    <property type="entry name" value="Periplasmic binding protein-like II"/>
    <property type="match status" value="1"/>
</dbReference>
<gene>
    <name evidence="6" type="ORF">ACFQBM_01575</name>
</gene>
<evidence type="ECO:0000256" key="2">
    <source>
        <dbReference type="ARBA" id="ARBA00023015"/>
    </source>
</evidence>
<keyword evidence="3" id="KW-0238">DNA-binding</keyword>